<evidence type="ECO:0000313" key="3">
    <source>
        <dbReference type="Proteomes" id="UP000320585"/>
    </source>
</evidence>
<evidence type="ECO:0008006" key="4">
    <source>
        <dbReference type="Google" id="ProtNLM"/>
    </source>
</evidence>
<feature type="transmembrane region" description="Helical" evidence="1">
    <location>
        <begin position="6"/>
        <end position="22"/>
    </location>
</feature>
<dbReference type="Proteomes" id="UP000320585">
    <property type="component" value="Chromosome"/>
</dbReference>
<protein>
    <recommendedName>
        <fullName evidence="4">DUF1294 domain-containing protein</fullName>
    </recommendedName>
</protein>
<reference evidence="3" key="1">
    <citation type="submission" date="2019-05" db="EMBL/GenBank/DDBJ databases">
        <title>Complete genome sequencing of Dialister sp. strain 5BBH33.</title>
        <authorList>
            <person name="Sakamoto M."/>
            <person name="Murakami T."/>
            <person name="Mori H."/>
        </authorList>
    </citation>
    <scope>NUCLEOTIDE SEQUENCE [LARGE SCALE GENOMIC DNA]</scope>
    <source>
        <strain evidence="3">5BBH33</strain>
    </source>
</reference>
<dbReference type="KEGG" id="dho:Dia5BBH33_00420"/>
<organism evidence="2 3">
    <name type="scientific">Dialister hominis</name>
    <dbReference type="NCBI Taxonomy" id="2582419"/>
    <lineage>
        <taxon>Bacteria</taxon>
        <taxon>Bacillati</taxon>
        <taxon>Bacillota</taxon>
        <taxon>Negativicutes</taxon>
        <taxon>Veillonellales</taxon>
        <taxon>Veillonellaceae</taxon>
        <taxon>Dialister</taxon>
    </lineage>
</organism>
<keyword evidence="1" id="KW-0812">Transmembrane</keyword>
<dbReference type="InterPro" id="IPR010718">
    <property type="entry name" value="DUF1294"/>
</dbReference>
<dbReference type="EMBL" id="AP019697">
    <property type="protein sequence ID" value="BBK24107.1"/>
    <property type="molecule type" value="Genomic_DNA"/>
</dbReference>
<dbReference type="AlphaFoldDB" id="A0A8D4UT81"/>
<proteinExistence type="predicted"/>
<keyword evidence="3" id="KW-1185">Reference proteome</keyword>
<name>A0A8D4UT81_9FIRM</name>
<evidence type="ECO:0000313" key="2">
    <source>
        <dbReference type="EMBL" id="BBK24107.1"/>
    </source>
</evidence>
<gene>
    <name evidence="2" type="primary">ysdA</name>
    <name evidence="2" type="ORF">Dia5BBH33_00420</name>
</gene>
<evidence type="ECO:0000256" key="1">
    <source>
        <dbReference type="SAM" id="Phobius"/>
    </source>
</evidence>
<dbReference type="OrthoDB" id="1698854at2"/>
<keyword evidence="1" id="KW-1133">Transmembrane helix</keyword>
<feature type="transmembrane region" description="Helical" evidence="1">
    <location>
        <begin position="67"/>
        <end position="88"/>
    </location>
</feature>
<dbReference type="GeneID" id="92715262"/>
<dbReference type="Pfam" id="PF06961">
    <property type="entry name" value="DUF1294"/>
    <property type="match status" value="1"/>
</dbReference>
<dbReference type="RefSeq" id="WP_022381568.1">
    <property type="nucleotide sequence ID" value="NZ_AP019697.1"/>
</dbReference>
<sequence length="92" mass="10691">MEQAIPVILICINLAVFFLYGEDKRRSIRGEWRISERNLLLAAFCFGSLGAFLGMKHYHHKTKHWKFRILVPGMLLIQVVILAGLFLMGRLY</sequence>
<keyword evidence="1" id="KW-0472">Membrane</keyword>
<feature type="transmembrane region" description="Helical" evidence="1">
    <location>
        <begin position="38"/>
        <end position="55"/>
    </location>
</feature>
<accession>A0A8D4UT81</accession>